<dbReference type="RefSeq" id="XP_003872782.1">
    <property type="nucleotide sequence ID" value="XM_003872733.1"/>
</dbReference>
<feature type="region of interest" description="Disordered" evidence="3">
    <location>
        <begin position="2135"/>
        <end position="2155"/>
    </location>
</feature>
<feature type="region of interest" description="Disordered" evidence="3">
    <location>
        <begin position="3596"/>
        <end position="3633"/>
    </location>
</feature>
<dbReference type="PhylomeDB" id="E9AMV1"/>
<dbReference type="OrthoDB" id="428159at2759"/>
<feature type="compositionally biased region" description="Polar residues" evidence="3">
    <location>
        <begin position="3605"/>
        <end position="3618"/>
    </location>
</feature>
<dbReference type="EMBL" id="FR799562">
    <property type="protein sequence ID" value="CBZ24256.1"/>
    <property type="molecule type" value="Genomic_DNA"/>
</dbReference>
<dbReference type="PANTHER" id="PTHR16166">
    <property type="entry name" value="VACUOLAR PROTEIN SORTING-ASSOCIATED PROTEIN VPS13"/>
    <property type="match status" value="1"/>
</dbReference>
<dbReference type="OMA" id="PFMAIGE"/>
<sequence>MVFAAYIAFILSTYLGKFIKGLGKDAVNVSLLRGSIELKKLELLPDLLSFCEYLQLESGTIRSLSVTIPWHFFYSKRCEVVVRDVSITVAPKHQRSDTATEFFRSKKEFLTAVQGVLADAAKREETQKDSKSGLLNRLQQAILKNLAFRLENLSFQLEDKTGCWKGQTASVQAQFDRLTCEVTDSNYKSTFVQPGDSIANESLYRLVSYEGVSVRLLYSSNEEETFQQQSSQFQNSESVDSFMNAKEVLMSSEGSMTIYLQKQSATVQAKPCVSAALMTRKTTLQWSAPCTTAIGILFESVKQAPRRAFFRDNRPASRIRAGDPAGTSRWWSYAIGKVVTYQKARRDRRRFDWAAYQRRKLFLASLFTFCLQLLKAPWLPDDEGQNLSEDQLVLTSAEDVMACWNAARECFAQFQRTKSPPQGSAYEQYLQYFYVKEQKSREEPLLELSPLTALPAEIGLTIECAELAVSLDQNLRGVTNQACIGVTASKDKLCLQLSAATATVVAEADEDKPVLAITGSDTAGVLLMASKLGHSPATVDLVIEEIVTCLDLSFQELLATKVTSYIVAARPFLNQDFSDVSTAAVLVGNKVDHLEMRAQQELFSSFGIIMKSITGKADGLCLHAQRAQLAVALGRPPVAEIQEISATVNDTTLLQLCSVAVTPAVGTDSIRVEVVIYSAHISTNVEGFEYVKLLLGSMRQQWSSCTNSFVSGLQARSSGDAKQNALSKKSQVNLALRFEFVEYGALGLEAFSIRTTFGDGWHLHLSAADGTTEGCRHSLPPRSQEPFIDIHVWAGDFLVYSSFADSVEGNGIAFTCNFNHVTLCLSDDLISSLESLYDTVMTMLYDNEGRHVYLSERDKYTTPQIIGLVTGSHMMLLLDSKGGNLTLLPGHADTPLAAATAAGSADFRRPRATPLPTPPPLTVELLGEECLHVSLQRYRDTRMDIHVVLQRGVNAYLIGAPAHIPLFVPRDSMRAEVDFHFCSPSDADLPIFPYGRLNVAMKLSNVATVMHIPTLAAIWAYFTPPLPLFRLRNIGSRLHFSSSPSHPGVTLAPRSPASAAVEALGAAAFARISHPAEGGAKSSSAPLPTHAACDMYSAPVFPSDMRVSVVIAESELYYPWGEGSVAPLYLHAALPNCEAVMLSRDGCVEVTVRGFLAMPRVRTALHAFPHAMSETTAQRAGASTTRTAADNSGEHGAYEEAPPPRTSEEHAAMTTDAAADGSSTAYSPAAAQPAFPSEEDFAAPQQCASPPPASSLIQVHMVYTMDSRPPFSPGNPDEFLRVSLTATAAPGSGALPGPLHATLHSPTDVAAWLTFFTFFNLTNTVPLSTSSCAAAALPTFVPLREDNSGGSILTAAAQNPRRLIMNVHTSPIVFHLPFAAAAAVLWEGLDFVASPGYSALRIPKLDVLVHEQLWCTAATGVATSVQRLATLRDSGYAVLALRSSSSGSIGEVDMVPAILFESHATGPTAAEVRQRLVLPAIVGHLAHATTLVQLQQCSTLAAVSAVFAARNVQTALLNAVILQESQRRKLRYACCCTTPAGGGGSSSYSSGTDADAEAQLRPLLSPPLAIHIHSGCLTFEWMSGLQQGLRAGVTVAATNARCNDYNAHNRLSAAQSTDDRYDTTAHSPQRLPLATSMPLIVEVEAVEAYVWWTNAGSTSTAEAAVDEEVASLEDPQSTSKQRPSVPSVTACMPLLLYPFQVHTRIDTAAQAVDVGTGEAAHENGTTAAAASGTCVSVQQEDARVAASEEELETSFAVSSGDDTIGTVARRSQSLSSATFHTMPSTSSDGSSVTAAAVPATIMYPMRPAEALPTSVFLVTPVHVVLNNSAYVVLSEMLLHKVQGTSAATAAGAQGAVAEATPPAPHSIAIVSQYYLTHCVMELPTAARGSAAASSASVSSPFPPLACSKSGLGSSGGHASSSLARAQAVGVKTMWVFRYDSAPQQHVWVESQSQPSRQLGRQQPNGDNSVDKEEERRHDPSLNDAAEIAEVEKRRVPMSHIPLSALHATDGKRMLSAPAAHDGPANLRGTRIHEGHSKSSSPSTLQEEQRREPHQRPRPSARVTVAEVCLRLVYYRDVETVAAAVSEERGFWRRYAAVHASARHAAAASPASTTATQTPCLMTFLAASVAPLRSLHPTTTHSSTARSRTSRNASPLMCSRTPLRWGKSPAPPASAQQQQLLAPTAMLEEACADALCVRLSGIIVSSFTDARSVQLESCVCTSVKSPSRPLLSTTRVELYVPSSTVAYASAGEAAKTVARDLQGAACVTEVLRGMETAPEAAGVSASPTMSPKDTNAMAAPSVPVLPPQQPSEPTRQAKRSYLADSPSSAAAPTAGSTSVDDWNCNGDGDHRQAIVMQGEVGCRLETLTVDLSAAALRAWLSCLVDQPVAALRAATEEEKRAKPVADRSQRAVAVATPTTPILLPMQWKPGQGLRMYEIREAFWDLEHDITLSRDGLVLVFSSQETNLLTVHLNGHDITLDPSLLLRPAGLQRVVMVVQGGLTVRFVGSGRVRLPLALWSSSLVEMTANVGLETALLPFMAIGEGSYLECSQVRLGFVEPSAESSAGGGNGGETAASTQRPVPDSLAFTSKAAEGSEDASADASPPPPPSSHGDLHQSQLVHRNVHLYMPHISVIIEPRRESRQLRIRTAVESWISLCNGRLLRDDVRCTGFMILSESAYDAATTTARTTVLAPVDVSVCSNNGRHHAVSLGTVQVDLGRADVLIMSTYAGELQVLWLYAKYLTHSKVERAFLELVEATLAWKASGATTNNAGVHGEEDEHDSEFCDADDSSDKSEEEEGDQERPSSGLRGGGARERTVAAVPPARTNYARANHTSDASGAAASTATGREGAMTIDQPWSSSTGPRRESRRQPSCPATPQGSATHRTDTTKALLRQAVAERGEVQEDVHSRMCAEDDQMRPIPAVDVQRQQQQRQRQRRRQRLLQRRQSRGLSWVVFTPSVEVIFSDHRHPLVQVCVQDVMVRRTSSSALASTSLVRCQRASVRVHGRGRWDVLLKPSAALTWSLTQTVSRHSSNRQDSLVVDGVHWQCSHLIVAKLLYMNHQFSTLATSLRRRLTMAAAAGGEVSSAAAPASVADVPMTPAVTLFGGEDDWGRDASSDTTAGSSSVSTDGDEGSDSGYSKSSSSSSRRSNPSTDTFSDTSSRRQRRQLRQDAVAMGAGGQSTDSSLTIEATPLSSSLFGASSSVVVNEVPNTAVTTADDRLAAKMRPTQRGGHRRSSVTAGSGAPVATAAVSPGMATHRLLNSFSHTLFAGICECVAVAKVSATATPDVLSAAVRSTDSSSSRPTAEAAAPMLWRCNELYRLPPASTTDIFISYRHAHSLILTFFSAECVEWDGVNCAWTLNAEGEAALAARTVASAAKPSTAVPPPRQQEQLYTSGGADSAATTNWFAFTSLQYGMARALTVRTTAPRGAAAAPASTPATATGMSGCGCKVLAYWLALTCVDPEEEADTSRYPIVVASGEGDDDGLTPVLHQQQQHRRHARRRSFTASSVDPSTPLSRGASSMCVDSLKKGGALLGGSTPKGAAPQMARGSSSRRTGASHRTSDDFVLAQPGEPLLHRSHDLYDRLRVVQCGDASAHSLPDQRRSSATILTTTGNQKPAAQRRGRPHSGNTARVPPAVHWQRLQPPYHAKIENTPVASWQDTERSGGDLLVVRLQARSSLFNETGCTLQLLSSLQLLTAPNSVDDASSLCATLTTVPPGWQLPLNEEDVRNEVVLRVCCPSARWLPSPAAPSATAASPTGMTDSGHTAGVAETMDDATAHLRWYEARTVLGQLQSGRFLYFRRVDVAGDAVGPPVDVTGAATAKDSASSLHGCATSSRPRDDHDERLLILFVIHTYSADGVVQHIFLYPRLTLMNHLGLTARVGVFQQDPLAGPQTPDEAMLIAQWTAPRVGRGLHDQERFYRSLVALGTHDALPHQRALPLHFCTYGSNLVLGLSFTQSTGDAFFTADLHPVITHLRDAVDHHPRLLQLRDSHGRAFYVQVSVMSRTVVLSVALWVYNLTEYPLLMSDSFVQRRLCPGQSSTSGIIPSQGEPFLIGCRLADFTQGFFAIGMDGGWSSAVPINVGSSGVFVSALSQLGITRSCNYSILFPNAQEGRPMVIQITPRWVFYNNTPKQLRLQFRFPGLETAMQQAEKQRRRLRMREMDATTAQNNGEAAAAPFQAAGAALQGARHPLPLEADDTVGAFTSIAAVQLNPGDYHVSCIGPIEGNQFRVQEVLQGIPPTATSIHATGRVGYRDGSSSYESQYTPYMDVDRPGEATFNLWAAPRALGKQVAVNYGSDLIVQRPSAPHPTELEPHDMYSTDAIITGRIAVAVQSAEDVLAVILQPIQGTKILLQNRTESHTVMVRQLGNRRRNCIPPRQNRFFLWEDARQEHIIRVHLLGYKGRWFDVDFSAGECQVTRHVDTEDAAAAEALGHARQLRGRTTAAANFSFHVRCYTNTEKTRVTILVTEAPVPVYAAIDSWRTSQAVSLRMTMVQLSWTQEMSTYVATAAKFAAPFAIDDGSDGVVDNGASGVVAAPPSSVANATLFSIILEGVQLDRLTTEDNENFYLAVHQMQWVDEKRKAVFVYRARPRLPPAMAMLQAADAAQGSAGAAAATLRTGRLSSVSRSSLSPPSRAKPNGSDRAGSPTRRRQLHRAGSPAVGTAAAGTKSRDASSGGYGALLEPITATANHLLSTALGRSDAFLLCMEKQNDLELSYSLIKYADGVTRYTELRHVLTPLVVVLTDFWLVDIIQEVRRLRVLLGLRRQTAASQTTTAAPLMLTVSSLRQQQRSRWRAFGDEDTGSAVMDVVPPGKQAFSNSCTRPPYWQLGQRSSSVVVVAGDTEAAVLPSEQPTLSAQATPRRRRGRRGDPLSRRGSRDRSRDSDKSSATAASSVHTGRTGSSHTRNRKAGEMRSANRSLTTTTPTSPRRSSPSRAVAAVTAVAVPPQQQHQQGNGSTAGFLSQAFFLQQLVQEVRTRLEKRGTDVMAGSLTALATRREQQLQSGSGKLLLLPGGIAGVDPEAQHRQLLRGATSTPVRHHQSAMRRGGPSDGLGGVTTVDAEGNRAVAEVGGSGVRAAGDGGVGSVAAAAHTSASSVSTASFMFIERLEVQRVTLYVTFVRHSPDPLRPLLGAYSWMLPSQLSQREFYLPAWTLTRQVETPASLRARLVRWGMHSLREQWTKVTKLGTLLDALKFWQHRTLLLHGAPRPLTLSRVQQQQQQQQERGGGGGQPLATFAPCVSSGEEEDDENTDDDDGNVDPQQGGAQVQRPVASMEQRR</sequence>
<feature type="region of interest" description="Disordered" evidence="3">
    <location>
        <begin position="4850"/>
        <end position="4938"/>
    </location>
</feature>
<feature type="region of interest" description="Disordered" evidence="3">
    <location>
        <begin position="2276"/>
        <end position="2343"/>
    </location>
</feature>
<feature type="compositionally biased region" description="Low complexity" evidence="3">
    <location>
        <begin position="3548"/>
        <end position="3560"/>
    </location>
</feature>
<evidence type="ECO:0000256" key="1">
    <source>
        <dbReference type="ARBA" id="ARBA00006545"/>
    </source>
</evidence>
<feature type="region of interest" description="Disordered" evidence="3">
    <location>
        <begin position="2766"/>
        <end position="2942"/>
    </location>
</feature>
<feature type="region of interest" description="Disordered" evidence="3">
    <location>
        <begin position="1172"/>
        <end position="1250"/>
    </location>
</feature>
<feature type="region of interest" description="Disordered" evidence="3">
    <location>
        <begin position="2015"/>
        <end position="2059"/>
    </location>
</feature>
<feature type="compositionally biased region" description="Acidic residues" evidence="3">
    <location>
        <begin position="5245"/>
        <end position="5259"/>
    </location>
</feature>
<feature type="region of interest" description="Disordered" evidence="3">
    <location>
        <begin position="5034"/>
        <end position="5056"/>
    </location>
</feature>
<dbReference type="GO" id="GO:0045053">
    <property type="term" value="P:protein retention in Golgi apparatus"/>
    <property type="evidence" value="ECO:0007669"/>
    <property type="project" value="TreeGrafter"/>
</dbReference>
<feature type="domain" description="Chorein N-terminal" evidence="4">
    <location>
        <begin position="2"/>
        <end position="360"/>
    </location>
</feature>
<feature type="compositionally biased region" description="Polar residues" evidence="3">
    <location>
        <begin position="1173"/>
        <end position="1190"/>
    </location>
</feature>
<dbReference type="Pfam" id="PF12624">
    <property type="entry name" value="VPS13_N"/>
    <property type="match status" value="1"/>
</dbReference>
<feature type="compositionally biased region" description="Polar residues" evidence="3">
    <location>
        <begin position="4897"/>
        <end position="4906"/>
    </location>
</feature>
<feature type="region of interest" description="Disordered" evidence="3">
    <location>
        <begin position="5214"/>
        <end position="5280"/>
    </location>
</feature>
<evidence type="ECO:0000313" key="5">
    <source>
        <dbReference type="EMBL" id="CBZ24256.1"/>
    </source>
</evidence>
<keyword evidence="2" id="KW-0813">Transport</keyword>
<feature type="region of interest" description="Disordered" evidence="3">
    <location>
        <begin position="4625"/>
        <end position="4674"/>
    </location>
</feature>
<gene>
    <name evidence="5" type="ORF">LMXM_09_0990</name>
</gene>
<dbReference type="PANTHER" id="PTHR16166:SF93">
    <property type="entry name" value="INTERMEMBRANE LIPID TRANSFER PROTEIN VPS13"/>
    <property type="match status" value="1"/>
</dbReference>
<name>E9AMV1_LEIMU</name>
<dbReference type="KEGG" id="lmi:LMXM_09_0990"/>
<feature type="compositionally biased region" description="Polar residues" evidence="3">
    <location>
        <begin position="1949"/>
        <end position="1967"/>
    </location>
</feature>
<dbReference type="InterPro" id="IPR026847">
    <property type="entry name" value="VPS13"/>
</dbReference>
<evidence type="ECO:0000313" key="6">
    <source>
        <dbReference type="Proteomes" id="UP000007259"/>
    </source>
</evidence>
<feature type="compositionally biased region" description="Low complexity" evidence="3">
    <location>
        <begin position="2135"/>
        <end position="2154"/>
    </location>
</feature>
<dbReference type="VEuPathDB" id="TriTrypDB:LmxM.09.0990"/>
<feature type="region of interest" description="Disordered" evidence="3">
    <location>
        <begin position="2559"/>
        <end position="2614"/>
    </location>
</feature>
<dbReference type="GeneID" id="13447537"/>
<feature type="compositionally biased region" description="Low complexity" evidence="3">
    <location>
        <begin position="4625"/>
        <end position="4636"/>
    </location>
</feature>
<evidence type="ECO:0000259" key="4">
    <source>
        <dbReference type="Pfam" id="PF12624"/>
    </source>
</evidence>
<feature type="compositionally biased region" description="Acidic residues" evidence="3">
    <location>
        <begin position="2775"/>
        <end position="2799"/>
    </location>
</feature>
<feature type="compositionally biased region" description="Low complexity" evidence="3">
    <location>
        <begin position="3116"/>
        <end position="3127"/>
    </location>
</feature>
<dbReference type="Proteomes" id="UP000007259">
    <property type="component" value="Chromosome 9"/>
</dbReference>
<protein>
    <recommendedName>
        <fullName evidence="4">Chorein N-terminal domain-containing protein</fullName>
    </recommendedName>
</protein>
<feature type="region of interest" description="Disordered" evidence="3">
    <location>
        <begin position="3535"/>
        <end position="3571"/>
    </location>
</feature>
<feature type="compositionally biased region" description="Low complexity" evidence="3">
    <location>
        <begin position="2322"/>
        <end position="2337"/>
    </location>
</feature>
<dbReference type="InterPro" id="IPR026854">
    <property type="entry name" value="VPS13_N"/>
</dbReference>
<feature type="compositionally biased region" description="Basic and acidic residues" evidence="3">
    <location>
        <begin position="2896"/>
        <end position="2917"/>
    </location>
</feature>
<reference evidence="5 6" key="1">
    <citation type="journal article" date="2011" name="Genome Res.">
        <title>Chromosome and gene copy number variation allow major structural change between species and strains of Leishmania.</title>
        <authorList>
            <person name="Rogers M.B."/>
            <person name="Hilley J.D."/>
            <person name="Dickens N.J."/>
            <person name="Wilkes J."/>
            <person name="Bates P.A."/>
            <person name="Depledge D.P."/>
            <person name="Harris D."/>
            <person name="Her Y."/>
            <person name="Herzyk P."/>
            <person name="Imamura H."/>
            <person name="Otto T.D."/>
            <person name="Sanders M."/>
            <person name="Seeger K."/>
            <person name="Dujardin J.C."/>
            <person name="Berriman M."/>
            <person name="Smith D.F."/>
            <person name="Hertz-Fowler C."/>
            <person name="Mottram J.C."/>
        </authorList>
    </citation>
    <scope>NUCLEOTIDE SEQUENCE [LARGE SCALE GENOMIC DNA]</scope>
    <source>
        <strain evidence="5 6">MHOM/GT/2001/U1103</strain>
    </source>
</reference>
<feature type="compositionally biased region" description="Low complexity" evidence="3">
    <location>
        <begin position="2833"/>
        <end position="2850"/>
    </location>
</feature>
<keyword evidence="6" id="KW-1185">Reference proteome</keyword>
<dbReference type="GO" id="GO:0006623">
    <property type="term" value="P:protein targeting to vacuole"/>
    <property type="evidence" value="ECO:0007669"/>
    <property type="project" value="TreeGrafter"/>
</dbReference>
<feature type="region of interest" description="Disordered" evidence="3">
    <location>
        <begin position="3225"/>
        <end position="3244"/>
    </location>
</feature>
<feature type="compositionally biased region" description="Basic residues" evidence="3">
    <location>
        <begin position="2933"/>
        <end position="2942"/>
    </location>
</feature>
<feature type="compositionally biased region" description="Basic and acidic residues" evidence="3">
    <location>
        <begin position="1968"/>
        <end position="1980"/>
    </location>
</feature>
<feature type="compositionally biased region" description="Basic and acidic residues" evidence="3">
    <location>
        <begin position="4870"/>
        <end position="4888"/>
    </location>
</feature>
<evidence type="ECO:0000256" key="2">
    <source>
        <dbReference type="ARBA" id="ARBA00022448"/>
    </source>
</evidence>
<feature type="region of interest" description="Disordered" evidence="3">
    <location>
        <begin position="1946"/>
        <end position="1983"/>
    </location>
</feature>
<accession>E9AMV1</accession>
<feature type="region of interest" description="Disordered" evidence="3">
    <location>
        <begin position="3479"/>
        <end position="3523"/>
    </location>
</feature>
<feature type="compositionally biased region" description="Low complexity" evidence="3">
    <location>
        <begin position="4918"/>
        <end position="4938"/>
    </location>
</feature>
<feature type="compositionally biased region" description="Low complexity" evidence="3">
    <location>
        <begin position="1212"/>
        <end position="1225"/>
    </location>
</feature>
<organism evidence="5 6">
    <name type="scientific">Leishmania mexicana (strain MHOM/GT/2001/U1103)</name>
    <dbReference type="NCBI Taxonomy" id="929439"/>
    <lineage>
        <taxon>Eukaryota</taxon>
        <taxon>Discoba</taxon>
        <taxon>Euglenozoa</taxon>
        <taxon>Kinetoplastea</taxon>
        <taxon>Metakinetoplastina</taxon>
        <taxon>Trypanosomatida</taxon>
        <taxon>Trypanosomatidae</taxon>
        <taxon>Leishmaniinae</taxon>
        <taxon>Leishmania</taxon>
    </lineage>
</organism>
<feature type="compositionally biased region" description="Polar residues" evidence="3">
    <location>
        <begin position="2873"/>
        <end position="2882"/>
    </location>
</feature>
<feature type="region of interest" description="Disordered" evidence="3">
    <location>
        <begin position="3104"/>
        <end position="3185"/>
    </location>
</feature>
<comment type="similarity">
    <text evidence="1">Belongs to the VPS13 family.</text>
</comment>
<feature type="compositionally biased region" description="Low complexity" evidence="3">
    <location>
        <begin position="3134"/>
        <end position="3158"/>
    </location>
</feature>
<evidence type="ECO:0000256" key="3">
    <source>
        <dbReference type="SAM" id="MobiDB-lite"/>
    </source>
</evidence>
<feature type="compositionally biased region" description="Polar residues" evidence="3">
    <location>
        <begin position="3505"/>
        <end position="3520"/>
    </location>
</feature>
<proteinExistence type="inferred from homology"/>
<feature type="compositionally biased region" description="Basic residues" evidence="3">
    <location>
        <begin position="3494"/>
        <end position="3504"/>
    </location>
</feature>